<evidence type="ECO:0000256" key="7">
    <source>
        <dbReference type="ARBA" id="ARBA00023098"/>
    </source>
</evidence>
<accession>D3B9B6</accession>
<comment type="subcellular location">
    <subcellularLocation>
        <location evidence="1">Membrane</location>
        <topology evidence="1">Multi-pass membrane protein</topology>
    </subcellularLocation>
</comment>
<keyword evidence="3" id="KW-0808">Transferase</keyword>
<dbReference type="RefSeq" id="XP_020433945.1">
    <property type="nucleotide sequence ID" value="XM_020575956.1"/>
</dbReference>
<evidence type="ECO:0000256" key="9">
    <source>
        <dbReference type="ARBA" id="ARBA00023160"/>
    </source>
</evidence>
<gene>
    <name evidence="11" type="ORF">PPL_05060</name>
</gene>
<evidence type="ECO:0000313" key="11">
    <source>
        <dbReference type="EMBL" id="EFA81828.1"/>
    </source>
</evidence>
<dbReference type="STRING" id="670386.D3B9B6"/>
<keyword evidence="2" id="KW-0444">Lipid biosynthesis</keyword>
<dbReference type="GeneID" id="31360546"/>
<dbReference type="InterPro" id="IPR002076">
    <property type="entry name" value="ELO_fam"/>
</dbReference>
<evidence type="ECO:0000256" key="3">
    <source>
        <dbReference type="ARBA" id="ARBA00022679"/>
    </source>
</evidence>
<keyword evidence="5" id="KW-0276">Fatty acid metabolism</keyword>
<sequence length="124" mass="14601">MTELLSFKSWEHLFKHRLADSDWSELWNLDFKFTPGKTPFSQFSVIPIVIAIYLVTIFTIKFLMRNRKPFELKSVSVIHNVILCAWSFLMCAGVVYECYKRIMVMFSLVFFLQNCHIKKSGSGY</sequence>
<dbReference type="GO" id="GO:0006633">
    <property type="term" value="P:fatty acid biosynthetic process"/>
    <property type="evidence" value="ECO:0007669"/>
    <property type="project" value="UniProtKB-KW"/>
</dbReference>
<keyword evidence="12" id="KW-1185">Reference proteome</keyword>
<dbReference type="EMBL" id="ADBJ01000022">
    <property type="protein sequence ID" value="EFA81828.1"/>
    <property type="molecule type" value="Genomic_DNA"/>
</dbReference>
<dbReference type="AlphaFoldDB" id="D3B9B6"/>
<comment type="caution">
    <text evidence="11">The sequence shown here is derived from an EMBL/GenBank/DDBJ whole genome shotgun (WGS) entry which is preliminary data.</text>
</comment>
<proteinExistence type="predicted"/>
<evidence type="ECO:0000256" key="4">
    <source>
        <dbReference type="ARBA" id="ARBA00022692"/>
    </source>
</evidence>
<reference evidence="11 12" key="1">
    <citation type="journal article" date="2011" name="Genome Res.">
        <title>Phylogeny-wide analysis of social amoeba genomes highlights ancient origins for complex intercellular communication.</title>
        <authorList>
            <person name="Heidel A.J."/>
            <person name="Lawal H.M."/>
            <person name="Felder M."/>
            <person name="Schilde C."/>
            <person name="Helps N.R."/>
            <person name="Tunggal B."/>
            <person name="Rivero F."/>
            <person name="John U."/>
            <person name="Schleicher M."/>
            <person name="Eichinger L."/>
            <person name="Platzer M."/>
            <person name="Noegel A.A."/>
            <person name="Schaap P."/>
            <person name="Gloeckner G."/>
        </authorList>
    </citation>
    <scope>NUCLEOTIDE SEQUENCE [LARGE SCALE GENOMIC DNA]</scope>
    <source>
        <strain evidence="12">ATCC 26659 / Pp 5 / PN500</strain>
    </source>
</reference>
<keyword evidence="6 10" id="KW-1133">Transmembrane helix</keyword>
<feature type="transmembrane region" description="Helical" evidence="10">
    <location>
        <begin position="40"/>
        <end position="63"/>
    </location>
</feature>
<feature type="transmembrane region" description="Helical" evidence="10">
    <location>
        <begin position="75"/>
        <end position="96"/>
    </location>
</feature>
<evidence type="ECO:0000256" key="8">
    <source>
        <dbReference type="ARBA" id="ARBA00023136"/>
    </source>
</evidence>
<keyword evidence="9" id="KW-0275">Fatty acid biosynthesis</keyword>
<evidence type="ECO:0000313" key="12">
    <source>
        <dbReference type="Proteomes" id="UP000001396"/>
    </source>
</evidence>
<evidence type="ECO:0000256" key="2">
    <source>
        <dbReference type="ARBA" id="ARBA00022516"/>
    </source>
</evidence>
<dbReference type="Pfam" id="PF01151">
    <property type="entry name" value="ELO"/>
    <property type="match status" value="1"/>
</dbReference>
<keyword evidence="7" id="KW-0443">Lipid metabolism</keyword>
<dbReference type="InParanoid" id="D3B9B6"/>
<keyword evidence="4 10" id="KW-0812">Transmembrane</keyword>
<protein>
    <submittedName>
        <fullName evidence="11">GNS1/SUR4 family protein</fullName>
    </submittedName>
</protein>
<organism evidence="11 12">
    <name type="scientific">Heterostelium pallidum (strain ATCC 26659 / Pp 5 / PN500)</name>
    <name type="common">Cellular slime mold</name>
    <name type="synonym">Polysphondylium pallidum</name>
    <dbReference type="NCBI Taxonomy" id="670386"/>
    <lineage>
        <taxon>Eukaryota</taxon>
        <taxon>Amoebozoa</taxon>
        <taxon>Evosea</taxon>
        <taxon>Eumycetozoa</taxon>
        <taxon>Dictyostelia</taxon>
        <taxon>Acytosteliales</taxon>
        <taxon>Acytosteliaceae</taxon>
        <taxon>Heterostelium</taxon>
    </lineage>
</organism>
<evidence type="ECO:0000256" key="5">
    <source>
        <dbReference type="ARBA" id="ARBA00022832"/>
    </source>
</evidence>
<dbReference type="GO" id="GO:0016020">
    <property type="term" value="C:membrane"/>
    <property type="evidence" value="ECO:0007669"/>
    <property type="project" value="UniProtKB-SubCell"/>
</dbReference>
<evidence type="ECO:0000256" key="10">
    <source>
        <dbReference type="SAM" id="Phobius"/>
    </source>
</evidence>
<dbReference type="GO" id="GO:0009922">
    <property type="term" value="F:fatty acid elongase activity"/>
    <property type="evidence" value="ECO:0007669"/>
    <property type="project" value="InterPro"/>
</dbReference>
<evidence type="ECO:0000256" key="6">
    <source>
        <dbReference type="ARBA" id="ARBA00022989"/>
    </source>
</evidence>
<keyword evidence="8 10" id="KW-0472">Membrane</keyword>
<evidence type="ECO:0000256" key="1">
    <source>
        <dbReference type="ARBA" id="ARBA00004141"/>
    </source>
</evidence>
<name>D3B9B6_HETP5</name>
<dbReference type="Proteomes" id="UP000001396">
    <property type="component" value="Unassembled WGS sequence"/>
</dbReference>